<feature type="transmembrane region" description="Helical" evidence="6">
    <location>
        <begin position="845"/>
        <end position="871"/>
    </location>
</feature>
<evidence type="ECO:0000313" key="9">
    <source>
        <dbReference type="EMBL" id="ELR11749.1"/>
    </source>
</evidence>
<dbReference type="AlphaFoldDB" id="L8GFV9"/>
<dbReference type="Pfam" id="PF01186">
    <property type="entry name" value="Lysyl_oxidase"/>
    <property type="match status" value="1"/>
</dbReference>
<evidence type="ECO:0000313" key="10">
    <source>
        <dbReference type="Proteomes" id="UP000011083"/>
    </source>
</evidence>
<feature type="region of interest" description="Disordered" evidence="5">
    <location>
        <begin position="394"/>
        <end position="416"/>
    </location>
</feature>
<organism evidence="9 10">
    <name type="scientific">Acanthamoeba castellanii (strain ATCC 30010 / Neff)</name>
    <dbReference type="NCBI Taxonomy" id="1257118"/>
    <lineage>
        <taxon>Eukaryota</taxon>
        <taxon>Amoebozoa</taxon>
        <taxon>Discosea</taxon>
        <taxon>Longamoebia</taxon>
        <taxon>Centramoebida</taxon>
        <taxon>Acanthamoebidae</taxon>
        <taxon>Acanthamoeba</taxon>
    </lineage>
</organism>
<dbReference type="InterPro" id="IPR001695">
    <property type="entry name" value="Lysyl_oxidase"/>
</dbReference>
<dbReference type="KEGG" id="acan:ACA1_362110"/>
<keyword evidence="7" id="KW-0732">Signal</keyword>
<dbReference type="RefSeq" id="XP_004333762.1">
    <property type="nucleotide sequence ID" value="XM_004333714.1"/>
</dbReference>
<dbReference type="VEuPathDB" id="AmoebaDB:ACA1_362110"/>
<keyword evidence="10" id="KW-1185">Reference proteome</keyword>
<evidence type="ECO:0000256" key="1">
    <source>
        <dbReference type="ARBA" id="ARBA00022536"/>
    </source>
</evidence>
<dbReference type="SMART" id="SM00181">
    <property type="entry name" value="EGF"/>
    <property type="match status" value="4"/>
</dbReference>
<dbReference type="PANTHER" id="PTHR11219">
    <property type="entry name" value="TENEURIN AND N-ACETYLGLUCOSAMINE-1-PHOSPHODIESTER ALPHA-N-ACETYLGLUCOSAMINIDASE"/>
    <property type="match status" value="1"/>
</dbReference>
<feature type="disulfide bond" evidence="4">
    <location>
        <begin position="42"/>
        <end position="52"/>
    </location>
</feature>
<gene>
    <name evidence="9" type="ORF">ACA1_362110</name>
</gene>
<dbReference type="InterPro" id="IPR000742">
    <property type="entry name" value="EGF"/>
</dbReference>
<dbReference type="PROSITE" id="PS50026">
    <property type="entry name" value="EGF_3"/>
    <property type="match status" value="1"/>
</dbReference>
<name>L8GFV9_ACACF</name>
<evidence type="ECO:0000256" key="2">
    <source>
        <dbReference type="ARBA" id="ARBA00022737"/>
    </source>
</evidence>
<feature type="disulfide bond" evidence="4">
    <location>
        <begin position="60"/>
        <end position="69"/>
    </location>
</feature>
<feature type="chain" id="PRO_5003990048" evidence="7">
    <location>
        <begin position="24"/>
        <end position="894"/>
    </location>
</feature>
<proteinExistence type="predicted"/>
<feature type="domain" description="EGF-like" evidence="8">
    <location>
        <begin position="38"/>
        <end position="70"/>
    </location>
</feature>
<keyword evidence="6" id="KW-0472">Membrane</keyword>
<keyword evidence="2" id="KW-0677">Repeat</keyword>
<dbReference type="OrthoDB" id="547291at2759"/>
<dbReference type="OMA" id="EENACYG"/>
<dbReference type="EMBL" id="KB008147">
    <property type="protein sequence ID" value="ELR11749.1"/>
    <property type="molecule type" value="Genomic_DNA"/>
</dbReference>
<evidence type="ECO:0000259" key="8">
    <source>
        <dbReference type="PROSITE" id="PS50026"/>
    </source>
</evidence>
<keyword evidence="6" id="KW-0812">Transmembrane</keyword>
<feature type="signal peptide" evidence="7">
    <location>
        <begin position="1"/>
        <end position="23"/>
    </location>
</feature>
<evidence type="ECO:0000256" key="4">
    <source>
        <dbReference type="PROSITE-ProRule" id="PRU00076"/>
    </source>
</evidence>
<dbReference type="PANTHER" id="PTHR11219:SF69">
    <property type="entry name" value="TENEURIN-A"/>
    <property type="match status" value="1"/>
</dbReference>
<dbReference type="GO" id="GO:0016641">
    <property type="term" value="F:oxidoreductase activity, acting on the CH-NH2 group of donors, oxygen as acceptor"/>
    <property type="evidence" value="ECO:0007669"/>
    <property type="project" value="InterPro"/>
</dbReference>
<sequence>MMRHTVAVFLCALALLFVTLTGAQNQRPTPLAANQCELNNRCSVHCFFHGTCKDDGSCACKQGWKGVNCTEPTCDSCGKHGHCTPHGCKCSVGYTGDDCSRLVGVLPFTHPYCSLEGECVCDAHGNHCDSDSRIGPDLVPVMDTIRPYVEYKNFEACSCAVDEGCAQARPSKLLRFSMETLNKGNADLFIGDPGDYMESYLWHQCHQHPHFTHWVNFALIPQFESAHNNTRLGFKSGSTIIDSRRRDQSSASLVRRKFTDKQQGIQIGWTDWYPYWLDCQWIDVTGLELGPYILEVVVNPNHKVHEINYENNRGQMLIDCRPSCVHGKCDFGHSCVCEPGWTGRACDLAAAERAIGEGDEDEGDEHDAVLDPIDADEQLEQGHDLRRRYVVAAEPEPEAEADVVHDKSDEGQEETEQEERVCTPQCEGLHCGPDGCGGACGYCDDFQHCSPDGFCECTPQCLPDRRCGSDSCNGLCGECLEDEICESEHSQCVICEETCASGMCGYLCDGQTICPCPDGWLCDESRTCVCVPQCEGKECGASDGCGGTCHVAGCGNSTCVPNCHNRACGDDGCGGSCGQCAEHFVCLETGHCFNGQCYCDDSCADIECGYNQCGRSCPSIDFDCSEARKSHGGHNFVCLLSKCACESTCDGLGFVAWCNGSWSDMRCFNDWRCVEKRDAGVALRGYEVEMHYLTTAFVPPHKPSRSARASDDAQELERARWLRHVTGLLGVPTGSVVVHNWTQTRVEADHQGNTDAVVVAFSLMSLRIGHPLANASASTNATVLALLATAPSVFAERLINTTSDAASRLQHWDNRGFFSVAIGPGSPGGGGGSGADPNDERWERFATVVVLGLVSGVVAVGLVAVAIIAVVRWRRRRSQQTGLSWVLTEEEEGL</sequence>
<dbReference type="PROSITE" id="PS01186">
    <property type="entry name" value="EGF_2"/>
    <property type="match status" value="2"/>
</dbReference>
<keyword evidence="6" id="KW-1133">Transmembrane helix</keyword>
<dbReference type="GeneID" id="14912273"/>
<keyword evidence="1 4" id="KW-0245">EGF-like domain</keyword>
<dbReference type="Proteomes" id="UP000011083">
    <property type="component" value="Unassembled WGS sequence"/>
</dbReference>
<dbReference type="GO" id="GO:0005507">
    <property type="term" value="F:copper ion binding"/>
    <property type="evidence" value="ECO:0007669"/>
    <property type="project" value="InterPro"/>
</dbReference>
<accession>L8GFV9</accession>
<evidence type="ECO:0000256" key="5">
    <source>
        <dbReference type="SAM" id="MobiDB-lite"/>
    </source>
</evidence>
<evidence type="ECO:0000256" key="7">
    <source>
        <dbReference type="SAM" id="SignalP"/>
    </source>
</evidence>
<reference evidence="9 10" key="1">
    <citation type="journal article" date="2013" name="Genome Biol.">
        <title>Genome of Acanthamoeba castellanii highlights extensive lateral gene transfer and early evolution of tyrosine kinase signaling.</title>
        <authorList>
            <person name="Clarke M."/>
            <person name="Lohan A.J."/>
            <person name="Liu B."/>
            <person name="Lagkouvardos I."/>
            <person name="Roy S."/>
            <person name="Zafar N."/>
            <person name="Bertelli C."/>
            <person name="Schilde C."/>
            <person name="Kianianmomeni A."/>
            <person name="Burglin T.R."/>
            <person name="Frech C."/>
            <person name="Turcotte B."/>
            <person name="Kopec K.O."/>
            <person name="Synnott J.M."/>
            <person name="Choo C."/>
            <person name="Paponov I."/>
            <person name="Finkler A."/>
            <person name="Soon Heng Tan C."/>
            <person name="Hutchins A.P."/>
            <person name="Weinmeier T."/>
            <person name="Rattei T."/>
            <person name="Chu J.S."/>
            <person name="Gimenez G."/>
            <person name="Irimia M."/>
            <person name="Rigden D.J."/>
            <person name="Fitzpatrick D.A."/>
            <person name="Lorenzo-Morales J."/>
            <person name="Bateman A."/>
            <person name="Chiu C.H."/>
            <person name="Tang P."/>
            <person name="Hegemann P."/>
            <person name="Fromm H."/>
            <person name="Raoult D."/>
            <person name="Greub G."/>
            <person name="Miranda-Saavedra D."/>
            <person name="Chen N."/>
            <person name="Nash P."/>
            <person name="Ginger M.L."/>
            <person name="Horn M."/>
            <person name="Schaap P."/>
            <person name="Caler L."/>
            <person name="Loftus B."/>
        </authorList>
    </citation>
    <scope>NUCLEOTIDE SEQUENCE [LARGE SCALE GENOMIC DNA]</scope>
    <source>
        <strain evidence="9 10">Neff</strain>
    </source>
</reference>
<comment type="caution">
    <text evidence="4">Lacks conserved residue(s) required for the propagation of feature annotation.</text>
</comment>
<dbReference type="InterPro" id="IPR051216">
    <property type="entry name" value="Teneurin"/>
</dbReference>
<dbReference type="Pfam" id="PF23106">
    <property type="entry name" value="EGF_Teneurin"/>
    <property type="match status" value="1"/>
</dbReference>
<dbReference type="PROSITE" id="PS00022">
    <property type="entry name" value="EGF_1"/>
    <property type="match status" value="2"/>
</dbReference>
<evidence type="ECO:0000256" key="6">
    <source>
        <dbReference type="SAM" id="Phobius"/>
    </source>
</evidence>
<keyword evidence="3 4" id="KW-1015">Disulfide bond</keyword>
<dbReference type="PRINTS" id="PR00074">
    <property type="entry name" value="LYSYLOXIDASE"/>
</dbReference>
<dbReference type="Gene3D" id="2.10.25.10">
    <property type="entry name" value="Laminin"/>
    <property type="match status" value="2"/>
</dbReference>
<evidence type="ECO:0000256" key="3">
    <source>
        <dbReference type="ARBA" id="ARBA00023157"/>
    </source>
</evidence>
<protein>
    <submittedName>
        <fullName evidence="9">EGFlike domain containing protein</fullName>
    </submittedName>
</protein>